<dbReference type="GO" id="GO:0005886">
    <property type="term" value="C:plasma membrane"/>
    <property type="evidence" value="ECO:0007669"/>
    <property type="project" value="TreeGrafter"/>
</dbReference>
<dbReference type="EMBL" id="JAKKPZ010000001">
    <property type="protein sequence ID" value="KAI1728719.1"/>
    <property type="molecule type" value="Genomic_DNA"/>
</dbReference>
<feature type="compositionally biased region" description="Pro residues" evidence="4">
    <location>
        <begin position="48"/>
        <end position="59"/>
    </location>
</feature>
<evidence type="ECO:0000313" key="7">
    <source>
        <dbReference type="EMBL" id="KAI1728719.1"/>
    </source>
</evidence>
<dbReference type="InterPro" id="IPR006020">
    <property type="entry name" value="PTB/PI_dom"/>
</dbReference>
<organism evidence="7 8">
    <name type="scientific">Ditylenchus destructor</name>
    <dbReference type="NCBI Taxonomy" id="166010"/>
    <lineage>
        <taxon>Eukaryota</taxon>
        <taxon>Metazoa</taxon>
        <taxon>Ecdysozoa</taxon>
        <taxon>Nematoda</taxon>
        <taxon>Chromadorea</taxon>
        <taxon>Rhabditida</taxon>
        <taxon>Tylenchina</taxon>
        <taxon>Tylenchomorpha</taxon>
        <taxon>Sphaerularioidea</taxon>
        <taxon>Anguinidae</taxon>
        <taxon>Anguininae</taxon>
        <taxon>Ditylenchus</taxon>
    </lineage>
</organism>
<evidence type="ECO:0000256" key="1">
    <source>
        <dbReference type="ARBA" id="ARBA00022448"/>
    </source>
</evidence>
<feature type="region of interest" description="Disordered" evidence="4">
    <location>
        <begin position="798"/>
        <end position="838"/>
    </location>
</feature>
<dbReference type="PROSITE" id="PS50106">
    <property type="entry name" value="PDZ"/>
    <property type="match status" value="2"/>
</dbReference>
<name>A0AAD4R7P2_9BILA</name>
<dbReference type="GO" id="GO:0007268">
    <property type="term" value="P:chemical synaptic transmission"/>
    <property type="evidence" value="ECO:0007669"/>
    <property type="project" value="TreeGrafter"/>
</dbReference>
<feature type="compositionally biased region" description="Polar residues" evidence="4">
    <location>
        <begin position="462"/>
        <end position="505"/>
    </location>
</feature>
<dbReference type="Gene3D" id="2.30.29.30">
    <property type="entry name" value="Pleckstrin-homology domain (PH domain)/Phosphotyrosine-binding domain (PTB)"/>
    <property type="match status" value="1"/>
</dbReference>
<dbReference type="AlphaFoldDB" id="A0AAD4R7P2"/>
<dbReference type="InterPro" id="IPR051230">
    <property type="entry name" value="APP-Binding"/>
</dbReference>
<dbReference type="SUPFAM" id="SSF50156">
    <property type="entry name" value="PDZ domain-like"/>
    <property type="match status" value="2"/>
</dbReference>
<dbReference type="CDD" id="cd06720">
    <property type="entry name" value="PDZ1_APBA1_3-like"/>
    <property type="match status" value="1"/>
</dbReference>
<feature type="compositionally biased region" description="Low complexity" evidence="4">
    <location>
        <begin position="1"/>
        <end position="18"/>
    </location>
</feature>
<dbReference type="CDD" id="cd06793">
    <property type="entry name" value="PDZ2_APBA1_3-like"/>
    <property type="match status" value="1"/>
</dbReference>
<dbReference type="PROSITE" id="PS01179">
    <property type="entry name" value="PID"/>
    <property type="match status" value="1"/>
</dbReference>
<evidence type="ECO:0000259" key="6">
    <source>
        <dbReference type="PROSITE" id="PS50106"/>
    </source>
</evidence>
<dbReference type="PANTHER" id="PTHR12345:SF16">
    <property type="entry name" value="X11L, ISOFORM F-RELATED"/>
    <property type="match status" value="1"/>
</dbReference>
<dbReference type="SUPFAM" id="SSF50729">
    <property type="entry name" value="PH domain-like"/>
    <property type="match status" value="1"/>
</dbReference>
<evidence type="ECO:0000256" key="4">
    <source>
        <dbReference type="SAM" id="MobiDB-lite"/>
    </source>
</evidence>
<dbReference type="FunFam" id="2.30.42.10:FF:000007">
    <property type="entry name" value="Amyloid beta A4 protein-binding family A member"/>
    <property type="match status" value="1"/>
</dbReference>
<accession>A0AAD4R7P2</accession>
<keyword evidence="8" id="KW-1185">Reference proteome</keyword>
<feature type="compositionally biased region" description="Polar residues" evidence="4">
    <location>
        <begin position="368"/>
        <end position="385"/>
    </location>
</feature>
<feature type="compositionally biased region" description="Polar residues" evidence="4">
    <location>
        <begin position="19"/>
        <end position="28"/>
    </location>
</feature>
<feature type="domain" description="PDZ" evidence="6">
    <location>
        <begin position="1086"/>
        <end position="1171"/>
    </location>
</feature>
<feature type="domain" description="PID" evidence="5">
    <location>
        <begin position="881"/>
        <end position="1073"/>
    </location>
</feature>
<keyword evidence="1" id="KW-0813">Transport</keyword>
<feature type="compositionally biased region" description="Basic and acidic residues" evidence="4">
    <location>
        <begin position="265"/>
        <end position="276"/>
    </location>
</feature>
<feature type="region of interest" description="Disordered" evidence="4">
    <location>
        <begin position="443"/>
        <end position="505"/>
    </location>
</feature>
<dbReference type="FunFam" id="2.30.42.10:FF:000017">
    <property type="entry name" value="Amyloid beta A4 protein-binding family A member 1"/>
    <property type="match status" value="1"/>
</dbReference>
<evidence type="ECO:0000256" key="2">
    <source>
        <dbReference type="ARBA" id="ARBA00022553"/>
    </source>
</evidence>
<feature type="compositionally biased region" description="Basic and acidic residues" evidence="4">
    <location>
        <begin position="335"/>
        <end position="367"/>
    </location>
</feature>
<dbReference type="InterPro" id="IPR036034">
    <property type="entry name" value="PDZ_sf"/>
</dbReference>
<evidence type="ECO:0000313" key="8">
    <source>
        <dbReference type="Proteomes" id="UP001201812"/>
    </source>
</evidence>
<comment type="caution">
    <text evidence="7">The sequence shown here is derived from an EMBL/GenBank/DDBJ whole genome shotgun (WGS) entry which is preliminary data.</text>
</comment>
<dbReference type="Gene3D" id="2.30.42.10">
    <property type="match status" value="2"/>
</dbReference>
<feature type="region of interest" description="Disordered" evidence="4">
    <location>
        <begin position="988"/>
        <end position="1008"/>
    </location>
</feature>
<protein>
    <submittedName>
        <fullName evidence="7">Phosphotyrosine interaction domain (PTB/PID) domain-containing protein</fullName>
    </submittedName>
</protein>
<dbReference type="Pfam" id="PF00595">
    <property type="entry name" value="PDZ"/>
    <property type="match status" value="2"/>
</dbReference>
<feature type="compositionally biased region" description="Polar residues" evidence="4">
    <location>
        <begin position="709"/>
        <end position="737"/>
    </location>
</feature>
<dbReference type="GO" id="GO:0043197">
    <property type="term" value="C:dendritic spine"/>
    <property type="evidence" value="ECO:0007669"/>
    <property type="project" value="TreeGrafter"/>
</dbReference>
<dbReference type="SMART" id="SM00228">
    <property type="entry name" value="PDZ"/>
    <property type="match status" value="2"/>
</dbReference>
<sequence length="1267" mass="136874">MATASAASTSRGATPGATESQSVSSSAQGIGRNQVPTFRPPSASQSPPAQPMPGVPPAPSFFANPFMAPFMPQNETTQPLPYQPECFDGNGSSPPSVTPEAALPTSGAEFRVNPLTGGYFLSPGQYQEMMQQYVQSLMLAASAAPPTVGDQSFNELKDDQNIQDRCSLYPETSQCLSSNGRSTFSATTTMGSSPLSIPTTDSQISKANGFEKAVDLKNLTNNVELLSIGSSEAPNSTTSATLLVENPQLSSNMSAYVEQHLAESCETKAGTSKEEIDNSDTLQDEVDSHNSDECLPNGNRNNESEIIRDEEDNSEQPNSDSTSEEPPENSGTVMEAEHEKKLKSSADETQSSKERTSDRNEPNRKESTNNGNRVSNPTSNSNQTSDQDRRTSELIKKQINEIEKEISRRIQNKNVKKMNEVELAQLLSDHGFGNFVGFSSEGVTDSTGDEAGLPYRPPSPPSDISETTKATLNQLRSSFSPPPSGQTSESPTPIQAPYNGQNTLGVNYTGSGTAMFGTPSSVTGGFHGPAAFMTSPVLPQQNNGFEALGQVQSQGGHYPAYQPAYFAQNPSSFPQQFNCSPVVPAQPLTSVPYFVPPQYQFGHQQPSGFGTQFQNSQVLPPTQPLVPNISPEIAAALLQQLQQQNPGLIETLVEQQRRDSRNQSPQINDTTPGNAASISRCATIPAPPMPQSNVSRRSNDSSVRHNRRLSSGSSTGNCHATESRINSQKVASSSGETNGWLDMGKGRHNSVSSNTSGSCGMDMAMYSNGGNGEDKENGPEPIWVMRDSYLKRLQRDEERNKEYTAEASRNNDVNNSTGSDRQTNAFGEFMDSEEQETDKLLHRDGIEGEDDKPSIAVPLAKKSSSNKKEVMVHEPAVLIEGVLFRSRYLGSTQLVCDGRPTKTSRMVQAQEAVARVKAPDGEIQPSTEIDLFISTEKIMVLNTDLQRISETDVRQDILMDHSLRSISYIADIGDLVVLMARRVPQSGATGDQLGTMNGASGSDDEEADGIRRAPRVVCHVFESEEASFIAQSIGQAFQVAYVEFLRANGIDDPAYLREIDYQDVLNSQELMGEELEMFARKETQKDVIVPKKVGEALGIVVVESGWGSMLPTVVVANMAPGGPASRSNQLNIGDQIIAINGISLVGLPLAAAQQNIKNAKTSTAVRLTVVSTPPVVEVRIKRPDTKYQLGFSVQNGVICSLLRGGIAERGGIRVGHRIIEINHMSVVAVPHERIVNMLATATGEIHMKTMPTSMFRLLTGQEVPNYI</sequence>
<dbReference type="PANTHER" id="PTHR12345">
    <property type="entry name" value="SYNTENIN RELATED"/>
    <property type="match status" value="1"/>
</dbReference>
<dbReference type="InterPro" id="IPR001478">
    <property type="entry name" value="PDZ"/>
</dbReference>
<feature type="compositionally biased region" description="Polar residues" evidence="4">
    <location>
        <begin position="749"/>
        <end position="758"/>
    </location>
</feature>
<proteinExistence type="predicted"/>
<gene>
    <name evidence="7" type="ORF">DdX_00917</name>
</gene>
<feature type="domain" description="PDZ" evidence="6">
    <location>
        <begin position="1177"/>
        <end position="1253"/>
    </location>
</feature>
<dbReference type="CDD" id="cd01208">
    <property type="entry name" value="PTB_X11"/>
    <property type="match status" value="1"/>
</dbReference>
<dbReference type="GO" id="GO:0005737">
    <property type="term" value="C:cytoplasm"/>
    <property type="evidence" value="ECO:0007669"/>
    <property type="project" value="TreeGrafter"/>
</dbReference>
<feature type="region of interest" description="Disordered" evidence="4">
    <location>
        <begin position="265"/>
        <end position="391"/>
    </location>
</feature>
<reference evidence="7" key="1">
    <citation type="submission" date="2022-01" db="EMBL/GenBank/DDBJ databases">
        <title>Genome Sequence Resource for Two Populations of Ditylenchus destructor, the Migratory Endoparasitic Phytonematode.</title>
        <authorList>
            <person name="Zhang H."/>
            <person name="Lin R."/>
            <person name="Xie B."/>
        </authorList>
    </citation>
    <scope>NUCLEOTIDE SEQUENCE</scope>
    <source>
        <strain evidence="7">BazhouSP</strain>
    </source>
</reference>
<dbReference type="InterPro" id="IPR011993">
    <property type="entry name" value="PH-like_dom_sf"/>
</dbReference>
<feature type="region of interest" description="Disordered" evidence="4">
    <location>
        <begin position="655"/>
        <end position="781"/>
    </location>
</feature>
<dbReference type="Proteomes" id="UP001201812">
    <property type="component" value="Unassembled WGS sequence"/>
</dbReference>
<dbReference type="Pfam" id="PF00640">
    <property type="entry name" value="PID"/>
    <property type="match status" value="1"/>
</dbReference>
<feature type="compositionally biased region" description="Polar residues" evidence="4">
    <location>
        <begin position="988"/>
        <end position="1000"/>
    </location>
</feature>
<evidence type="ECO:0000259" key="5">
    <source>
        <dbReference type="PROSITE" id="PS01179"/>
    </source>
</evidence>
<evidence type="ECO:0000256" key="3">
    <source>
        <dbReference type="ARBA" id="ARBA00022737"/>
    </source>
</evidence>
<feature type="compositionally biased region" description="Polar residues" evidence="4">
    <location>
        <begin position="662"/>
        <end position="677"/>
    </location>
</feature>
<feature type="compositionally biased region" description="Polar residues" evidence="4">
    <location>
        <begin position="807"/>
        <end position="825"/>
    </location>
</feature>
<feature type="region of interest" description="Disordered" evidence="4">
    <location>
        <begin position="1"/>
        <end position="60"/>
    </location>
</feature>
<dbReference type="SMART" id="SM00462">
    <property type="entry name" value="PTB"/>
    <property type="match status" value="1"/>
</dbReference>
<keyword evidence="3" id="KW-0677">Repeat</keyword>
<keyword evidence="2" id="KW-0597">Phosphoprotein</keyword>